<protein>
    <recommendedName>
        <fullName evidence="4">Gag-Pol polyprotein</fullName>
    </recommendedName>
</protein>
<evidence type="ECO:0000256" key="2">
    <source>
        <dbReference type="SAM" id="MobiDB-lite"/>
    </source>
</evidence>
<keyword evidence="1" id="KW-0175">Coiled coil</keyword>
<reference evidence="3" key="1">
    <citation type="journal article" date="2019" name="Sci. Rep.">
        <title>Draft genome of Tanacetum cinerariifolium, the natural source of mosquito coil.</title>
        <authorList>
            <person name="Yamashiro T."/>
            <person name="Shiraishi A."/>
            <person name="Satake H."/>
            <person name="Nakayama K."/>
        </authorList>
    </citation>
    <scope>NUCLEOTIDE SEQUENCE</scope>
</reference>
<feature type="non-terminal residue" evidence="3">
    <location>
        <position position="1"/>
    </location>
</feature>
<name>A0A699JIN9_TANCI</name>
<proteinExistence type="predicted"/>
<sequence>EFGKFTSHDEESMESYYTRFYKLMNEMIRINLTVATMQVNVQFLQQLQPEWSRFVTIVKQKHKLDEVSYHKLFDILKQYQNEVNKLRAEKLARNANPLALVATAQASQDPFYQSSRSHRSQAPSSKPSIPTRSHTTTRHKGKEIAKPITPPSETASEEDNDPEQAQRDKDMQKNLALIAKEFGHFAKECKKPKRVKDSAYHKEKMLLFKQAEQGTNSEPVKQVQNNAGYNVFANHLQHSEQSESVSNTCLVETDDSDVIPDSPDMCEDDIQNEQNDVGSDDERVALANLIANLKLDTKQTEFEKYNAFNDRTVDYDKLELVKEKHDELIKQSLLTKSHYEGLVKQKTKVITDLKLREEHDIEKMLSMEKQLKFLNEIVYKRS</sequence>
<dbReference type="EMBL" id="BKCJ010417678">
    <property type="protein sequence ID" value="GFA40153.1"/>
    <property type="molecule type" value="Genomic_DNA"/>
</dbReference>
<dbReference type="AlphaFoldDB" id="A0A699JIN9"/>
<feature type="region of interest" description="Disordered" evidence="2">
    <location>
        <begin position="109"/>
        <end position="168"/>
    </location>
</feature>
<evidence type="ECO:0000313" key="3">
    <source>
        <dbReference type="EMBL" id="GFA40153.1"/>
    </source>
</evidence>
<comment type="caution">
    <text evidence="3">The sequence shown here is derived from an EMBL/GenBank/DDBJ whole genome shotgun (WGS) entry which is preliminary data.</text>
</comment>
<evidence type="ECO:0008006" key="4">
    <source>
        <dbReference type="Google" id="ProtNLM"/>
    </source>
</evidence>
<feature type="coiled-coil region" evidence="1">
    <location>
        <begin position="69"/>
        <end position="96"/>
    </location>
</feature>
<evidence type="ECO:0000256" key="1">
    <source>
        <dbReference type="SAM" id="Coils"/>
    </source>
</evidence>
<gene>
    <name evidence="3" type="ORF">Tci_612125</name>
</gene>
<organism evidence="3">
    <name type="scientific">Tanacetum cinerariifolium</name>
    <name type="common">Dalmatian daisy</name>
    <name type="synonym">Chrysanthemum cinerariifolium</name>
    <dbReference type="NCBI Taxonomy" id="118510"/>
    <lineage>
        <taxon>Eukaryota</taxon>
        <taxon>Viridiplantae</taxon>
        <taxon>Streptophyta</taxon>
        <taxon>Embryophyta</taxon>
        <taxon>Tracheophyta</taxon>
        <taxon>Spermatophyta</taxon>
        <taxon>Magnoliopsida</taxon>
        <taxon>eudicotyledons</taxon>
        <taxon>Gunneridae</taxon>
        <taxon>Pentapetalae</taxon>
        <taxon>asterids</taxon>
        <taxon>campanulids</taxon>
        <taxon>Asterales</taxon>
        <taxon>Asteraceae</taxon>
        <taxon>Asteroideae</taxon>
        <taxon>Anthemideae</taxon>
        <taxon>Anthemidinae</taxon>
        <taxon>Tanacetum</taxon>
    </lineage>
</organism>
<accession>A0A699JIN9</accession>